<proteinExistence type="predicted"/>
<accession>A0ABU7TYD7</accession>
<comment type="caution">
    <text evidence="1">The sequence shown here is derived from an EMBL/GenBank/DDBJ whole genome shotgun (WGS) entry which is preliminary data.</text>
</comment>
<dbReference type="Proteomes" id="UP001355206">
    <property type="component" value="Unassembled WGS sequence"/>
</dbReference>
<name>A0ABU7TYD7_9HYPH</name>
<keyword evidence="2" id="KW-1185">Reference proteome</keyword>
<dbReference type="EMBL" id="MLCA01000019">
    <property type="protein sequence ID" value="MEE7494887.1"/>
    <property type="molecule type" value="Genomic_DNA"/>
</dbReference>
<sequence length="219" mass="24975">MAFRADEAALRGFERARSYLIPRQATSQESKRAEEVLRDIVERCGPVVEGYPSWHPLVAQNDRHHPDRYPSEGCGYKGLDHTVYFAHGFITCPYHDGRDVLDSVRRIVTPPCAHLDAEELDVTFYNSGTKAILVSCEWLRPLEESYLIPKSVAVPLMLEQELPVWRWSKLAETWETMRPYLLGEPYGNRSSLFVGQDTALALKKIYLSLVESGMFGPMK</sequence>
<organism evidence="1 2">
    <name type="scientific">Methylobacterium oryzae</name>
    <dbReference type="NCBI Taxonomy" id="334852"/>
    <lineage>
        <taxon>Bacteria</taxon>
        <taxon>Pseudomonadati</taxon>
        <taxon>Pseudomonadota</taxon>
        <taxon>Alphaproteobacteria</taxon>
        <taxon>Hyphomicrobiales</taxon>
        <taxon>Methylobacteriaceae</taxon>
        <taxon>Methylobacterium</taxon>
    </lineage>
</organism>
<dbReference type="RefSeq" id="WP_331304792.1">
    <property type="nucleotide sequence ID" value="NZ_MLCA01000019.1"/>
</dbReference>
<reference evidence="1 2" key="1">
    <citation type="journal article" date="2012" name="Genet. Mol. Biol.">
        <title>Analysis of 16S rRNA and mxaF genes revealing insights into Methylobacterium niche-specific plant association.</title>
        <authorList>
            <person name="Dourado M.N."/>
            <person name="Andreote F.D."/>
            <person name="Dini-Andreote F."/>
            <person name="Conti R."/>
            <person name="Araujo J.M."/>
            <person name="Araujo W.L."/>
        </authorList>
    </citation>
    <scope>NUCLEOTIDE SEQUENCE [LARGE SCALE GENOMIC DNA]</scope>
    <source>
        <strain evidence="1 2">TC3-10</strain>
    </source>
</reference>
<evidence type="ECO:0000313" key="2">
    <source>
        <dbReference type="Proteomes" id="UP001355206"/>
    </source>
</evidence>
<gene>
    <name evidence="1" type="ORF">MOTC310_32560</name>
</gene>
<protein>
    <submittedName>
        <fullName evidence="1">Uncharacterized protein</fullName>
    </submittedName>
</protein>
<evidence type="ECO:0000313" key="1">
    <source>
        <dbReference type="EMBL" id="MEE7494887.1"/>
    </source>
</evidence>